<feature type="non-terminal residue" evidence="11">
    <location>
        <position position="976"/>
    </location>
</feature>
<reference evidence="11" key="1">
    <citation type="journal article" date="2021" name="Sci. Adv.">
        <title>The American lobster genome reveals insights on longevity, neural, and immune adaptations.</title>
        <authorList>
            <person name="Polinski J.M."/>
            <person name="Zimin A.V."/>
            <person name="Clark K.F."/>
            <person name="Kohn A.B."/>
            <person name="Sadowski N."/>
            <person name="Timp W."/>
            <person name="Ptitsyn A."/>
            <person name="Khanna P."/>
            <person name="Romanova D.Y."/>
            <person name="Williams P."/>
            <person name="Greenwood S.J."/>
            <person name="Moroz L.L."/>
            <person name="Walt D.R."/>
            <person name="Bodnar A.G."/>
        </authorList>
    </citation>
    <scope>NUCLEOTIDE SEQUENCE</scope>
    <source>
        <strain evidence="11">GMGI-L3</strain>
    </source>
</reference>
<dbReference type="AlphaFoldDB" id="A0A8J5KAM4"/>
<dbReference type="SUPFAM" id="SSF56436">
    <property type="entry name" value="C-type lectin-like"/>
    <property type="match status" value="1"/>
</dbReference>
<dbReference type="InterPro" id="IPR002172">
    <property type="entry name" value="LDrepeatLR_classA_rpt"/>
</dbReference>
<dbReference type="PROSITE" id="PS51828">
    <property type="entry name" value="PTX_2"/>
    <property type="match status" value="1"/>
</dbReference>
<evidence type="ECO:0000256" key="1">
    <source>
        <dbReference type="ARBA" id="ARBA00004141"/>
    </source>
</evidence>
<feature type="domain" description="Pentraxin (PTX)" evidence="10">
    <location>
        <begin position="129"/>
        <end position="341"/>
    </location>
</feature>
<organism evidence="11 12">
    <name type="scientific">Homarus americanus</name>
    <name type="common">American lobster</name>
    <dbReference type="NCBI Taxonomy" id="6706"/>
    <lineage>
        <taxon>Eukaryota</taxon>
        <taxon>Metazoa</taxon>
        <taxon>Ecdysozoa</taxon>
        <taxon>Arthropoda</taxon>
        <taxon>Crustacea</taxon>
        <taxon>Multicrustacea</taxon>
        <taxon>Malacostraca</taxon>
        <taxon>Eumalacostraca</taxon>
        <taxon>Eucarida</taxon>
        <taxon>Decapoda</taxon>
        <taxon>Pleocyemata</taxon>
        <taxon>Astacidea</taxon>
        <taxon>Nephropoidea</taxon>
        <taxon>Nephropidae</taxon>
        <taxon>Homarus</taxon>
    </lineage>
</organism>
<evidence type="ECO:0000259" key="10">
    <source>
        <dbReference type="PROSITE" id="PS51828"/>
    </source>
</evidence>
<feature type="region of interest" description="Disordered" evidence="8">
    <location>
        <begin position="954"/>
        <end position="976"/>
    </location>
</feature>
<evidence type="ECO:0000256" key="4">
    <source>
        <dbReference type="ARBA" id="ARBA00023136"/>
    </source>
</evidence>
<evidence type="ECO:0000256" key="9">
    <source>
        <dbReference type="SAM" id="Phobius"/>
    </source>
</evidence>
<dbReference type="PRINTS" id="PR00895">
    <property type="entry name" value="PENTAXIN"/>
</dbReference>
<evidence type="ECO:0000313" key="12">
    <source>
        <dbReference type="Proteomes" id="UP000747542"/>
    </source>
</evidence>
<evidence type="ECO:0000256" key="6">
    <source>
        <dbReference type="PROSITE-ProRule" id="PRU00124"/>
    </source>
</evidence>
<feature type="transmembrane region" description="Helical" evidence="9">
    <location>
        <begin position="853"/>
        <end position="871"/>
    </location>
</feature>
<dbReference type="SMART" id="SM00192">
    <property type="entry name" value="LDLa"/>
    <property type="match status" value="1"/>
</dbReference>
<dbReference type="InterPro" id="IPR023415">
    <property type="entry name" value="LDLR_class-A_CS"/>
</dbReference>
<dbReference type="Pfam" id="PF00354">
    <property type="entry name" value="Pentaxin"/>
    <property type="match status" value="1"/>
</dbReference>
<dbReference type="InterPro" id="IPR038050">
    <property type="entry name" value="Neuro_actylchol_rec"/>
</dbReference>
<feature type="disulfide bond" evidence="6">
    <location>
        <begin position="567"/>
        <end position="579"/>
    </location>
</feature>
<gene>
    <name evidence="11" type="primary">Glc1-L1</name>
    <name evidence="11" type="ORF">Hamer_G025281</name>
</gene>
<dbReference type="Pfam" id="PF00057">
    <property type="entry name" value="Ldl_recept_a"/>
    <property type="match status" value="1"/>
</dbReference>
<dbReference type="GO" id="GO:0016020">
    <property type="term" value="C:membrane"/>
    <property type="evidence" value="ECO:0007669"/>
    <property type="project" value="UniProtKB-SubCell"/>
</dbReference>
<dbReference type="PROSITE" id="PS01209">
    <property type="entry name" value="LDLRA_1"/>
    <property type="match status" value="1"/>
</dbReference>
<evidence type="ECO:0000313" key="11">
    <source>
        <dbReference type="EMBL" id="KAG7171177.1"/>
    </source>
</evidence>
<evidence type="ECO:0000256" key="5">
    <source>
        <dbReference type="ARBA" id="ARBA00023157"/>
    </source>
</evidence>
<accession>A0A8J5KAM4</accession>
<dbReference type="PANTHER" id="PTHR18945">
    <property type="entry name" value="NEUROTRANSMITTER GATED ION CHANNEL"/>
    <property type="match status" value="1"/>
</dbReference>
<keyword evidence="12" id="KW-1185">Reference proteome</keyword>
<protein>
    <submittedName>
        <fullName evidence="11">Glutamate-gated chloride channel alpha-like 1</fullName>
    </submittedName>
</protein>
<feature type="disulfide bond" evidence="6">
    <location>
        <begin position="586"/>
        <end position="601"/>
    </location>
</feature>
<dbReference type="InterPro" id="IPR036719">
    <property type="entry name" value="Neuro-gated_channel_TM_sf"/>
</dbReference>
<dbReference type="InterPro" id="IPR016187">
    <property type="entry name" value="CTDL_fold"/>
</dbReference>
<feature type="transmembrane region" description="Helical" evidence="9">
    <location>
        <begin position="820"/>
        <end position="841"/>
    </location>
</feature>
<dbReference type="SUPFAM" id="SSF63712">
    <property type="entry name" value="Nicotinic receptor ligand binding domain-like"/>
    <property type="match status" value="1"/>
</dbReference>
<evidence type="ECO:0000256" key="8">
    <source>
        <dbReference type="SAM" id="MobiDB-lite"/>
    </source>
</evidence>
<keyword evidence="5 6" id="KW-1015">Disulfide bond</keyword>
<dbReference type="Gene3D" id="1.20.58.390">
    <property type="entry name" value="Neurotransmitter-gated ion-channel transmembrane domain"/>
    <property type="match status" value="1"/>
</dbReference>
<keyword evidence="4 9" id="KW-0472">Membrane</keyword>
<dbReference type="SUPFAM" id="SSF57424">
    <property type="entry name" value="LDL receptor-like module"/>
    <property type="match status" value="1"/>
</dbReference>
<proteinExistence type="predicted"/>
<evidence type="ECO:0000256" key="7">
    <source>
        <dbReference type="PROSITE-ProRule" id="PRU01172"/>
    </source>
</evidence>
<dbReference type="InterPro" id="IPR006202">
    <property type="entry name" value="Neur_chan_lig-bd"/>
</dbReference>
<dbReference type="InterPro" id="IPR006201">
    <property type="entry name" value="Neur_channel"/>
</dbReference>
<dbReference type="CDD" id="cd00112">
    <property type="entry name" value="LDLa"/>
    <property type="match status" value="1"/>
</dbReference>
<dbReference type="Proteomes" id="UP000747542">
    <property type="component" value="Unassembled WGS sequence"/>
</dbReference>
<evidence type="ECO:0000256" key="2">
    <source>
        <dbReference type="ARBA" id="ARBA00022692"/>
    </source>
</evidence>
<comment type="subcellular location">
    <subcellularLocation>
        <location evidence="1">Membrane</location>
        <topology evidence="1">Multi-pass membrane protein</topology>
    </subcellularLocation>
</comment>
<evidence type="ECO:0000256" key="3">
    <source>
        <dbReference type="ARBA" id="ARBA00022989"/>
    </source>
</evidence>
<dbReference type="Gene3D" id="4.10.400.10">
    <property type="entry name" value="Low-density Lipoprotein Receptor"/>
    <property type="match status" value="1"/>
</dbReference>
<dbReference type="InterPro" id="IPR036055">
    <property type="entry name" value="LDL_receptor-like_sf"/>
</dbReference>
<dbReference type="InterPro" id="IPR036734">
    <property type="entry name" value="Neur_chan_lig-bd_sf"/>
</dbReference>
<dbReference type="SMART" id="SM00159">
    <property type="entry name" value="PTX"/>
    <property type="match status" value="1"/>
</dbReference>
<dbReference type="PROSITE" id="PS50068">
    <property type="entry name" value="LDLRA_2"/>
    <property type="match status" value="1"/>
</dbReference>
<keyword evidence="2 9" id="KW-0812">Transmembrane</keyword>
<dbReference type="SUPFAM" id="SSF49899">
    <property type="entry name" value="Concanavalin A-like lectins/glucanases"/>
    <property type="match status" value="1"/>
</dbReference>
<dbReference type="GO" id="GO:0005230">
    <property type="term" value="F:extracellular ligand-gated monoatomic ion channel activity"/>
    <property type="evidence" value="ECO:0007669"/>
    <property type="project" value="InterPro"/>
</dbReference>
<dbReference type="EMBL" id="JAHLQT010012826">
    <property type="protein sequence ID" value="KAG7171177.1"/>
    <property type="molecule type" value="Genomic_DNA"/>
</dbReference>
<dbReference type="InterPro" id="IPR001759">
    <property type="entry name" value="PTX_dom"/>
</dbReference>
<keyword evidence="3 9" id="KW-1133">Transmembrane helix</keyword>
<dbReference type="Pfam" id="PF02931">
    <property type="entry name" value="Neur_chan_LBD"/>
    <property type="match status" value="1"/>
</dbReference>
<dbReference type="InterPro" id="IPR013320">
    <property type="entry name" value="ConA-like_dom_sf"/>
</dbReference>
<comment type="caution">
    <text evidence="11">The sequence shown here is derived from an EMBL/GenBank/DDBJ whole genome shotgun (WGS) entry which is preliminary data.</text>
</comment>
<dbReference type="GO" id="GO:0004888">
    <property type="term" value="F:transmembrane signaling receptor activity"/>
    <property type="evidence" value="ECO:0007669"/>
    <property type="project" value="InterPro"/>
</dbReference>
<feature type="transmembrane region" description="Helical" evidence="9">
    <location>
        <begin position="883"/>
        <end position="904"/>
    </location>
</feature>
<sequence>MSFQKKLELFKHDLQGELLHFPKLLKHTKGRKYHNHMLVQFIETLIDDFKARCDDISLGRLPLLFTQDLFLVTNVSEFSEANHTFKYVCATSIQIELIDLQENVALKEERRGDGLAITDGGNGDVAGGGVTLYLQTDGVARGDSGLTWKKTLPQMAAVSVCFRVKLLQTRETNYVVSYATEASGNEIFVDVRYYQKEIRMGCCRDAVYSIFSANVSLMTWLHVCFAMDLKAGQVHFKEGGRVVQTLDSRKKTEGVTGGGVLMLGQDQDVVGGGTEATQSLHGYLADLQLLDRVLSQSEMAAYTSCADGMDWNALVNFNDVEESFDFGEVTNLVDLAYESACSGFDIHASLFPESRVFMDSDLFCSSLGGSLILPKKPIENKMITDLGMKYCKIGRIWLGLEYDGGADFKEYGTNNTLSYAPWYNKVLADANTYGILVNKFDLGENNWGVSTRDRKLCTACGRDEPFTLTVRGLCKDSKFDREFLVHGYQNLKPSLYGVKSSRMSWIAYNLERDVFSGYWHMVVSAEPHIEANMIMETRYSYPVGTHTWKIINDICTGDEKRLKLTTCSVGKFTCDDGSCINVTLRCDKKIDCADASDEDRCNPVLIPKGYDKTLPPPFTDNKFPATIQVDVDFKFIRSIMILEFSLSLDLKLTRRWRDSRLRFRNLREDVTHNVVETLSEVWLPELSITGADNLVANSQERKDVNFVDKQDSPLLDDDAELDEDYLYYGGANDLVAVRELTLDLLCHYDLTYYPFDTQHCPLSLLLAKYTSDLFVVRVVNFTFSGNSRHHQYEVLDISIKDLSVNNYSGQLLMLVLRNQYIYYISSAYVPSCMLLIISYLTYFFTLDDFQTRITVALTSLLVLATLFSQLVGSLPKTSYLKLIDVWFLGCIAANFCMVVCLVLIEKRRMSDDDTQKQQNVIRGVFTKPVMPTSAADKVPPTTLGAWGPHLTRLTHSSESPHRDVPFSKSQINTVMK</sequence>
<comment type="caution">
    <text evidence="7">Lacks conserved residue(s) required for the propagation of feature annotation.</text>
</comment>
<feature type="compositionally biased region" description="Polar residues" evidence="8">
    <location>
        <begin position="967"/>
        <end position="976"/>
    </location>
</feature>
<dbReference type="SUPFAM" id="SSF90112">
    <property type="entry name" value="Neurotransmitter-gated ion-channel transmembrane pore"/>
    <property type="match status" value="1"/>
</dbReference>
<dbReference type="Gene3D" id="2.70.170.10">
    <property type="entry name" value="Neurotransmitter-gated ion-channel ligand-binding domain"/>
    <property type="match status" value="1"/>
</dbReference>
<dbReference type="InterPro" id="IPR006029">
    <property type="entry name" value="Neurotrans-gated_channel_TM"/>
</dbReference>
<dbReference type="Pfam" id="PF02932">
    <property type="entry name" value="Neur_chan_memb"/>
    <property type="match status" value="1"/>
</dbReference>
<dbReference type="Gene3D" id="2.60.120.200">
    <property type="match status" value="1"/>
</dbReference>
<feature type="disulfide bond" evidence="6">
    <location>
        <begin position="574"/>
        <end position="592"/>
    </location>
</feature>
<name>A0A8J5KAM4_HOMAM</name>